<dbReference type="PANTHER" id="PTHR30093">
    <property type="entry name" value="GENERAL SECRETION PATHWAY PROTEIN G"/>
    <property type="match status" value="1"/>
</dbReference>
<dbReference type="NCBIfam" id="TIGR02532">
    <property type="entry name" value="IV_pilin_GFxxxE"/>
    <property type="match status" value="1"/>
</dbReference>
<dbReference type="PROSITE" id="PS00409">
    <property type="entry name" value="PROKAR_NTER_METHYL"/>
    <property type="match status" value="1"/>
</dbReference>
<evidence type="ECO:0000313" key="2">
    <source>
        <dbReference type="EMBL" id="XBH01329.1"/>
    </source>
</evidence>
<dbReference type="SUPFAM" id="SSF54523">
    <property type="entry name" value="Pili subunits"/>
    <property type="match status" value="1"/>
</dbReference>
<feature type="domain" description="DUF1559" evidence="1">
    <location>
        <begin position="31"/>
        <end position="314"/>
    </location>
</feature>
<dbReference type="PANTHER" id="PTHR30093:SF2">
    <property type="entry name" value="TYPE II SECRETION SYSTEM PROTEIN H"/>
    <property type="match status" value="1"/>
</dbReference>
<reference evidence="2" key="1">
    <citation type="submission" date="2024-05" db="EMBL/GenBank/DDBJ databases">
        <title>Planctomycetes of the genus Singulisphaera possess chitinolytic capabilities.</title>
        <authorList>
            <person name="Ivanova A."/>
        </authorList>
    </citation>
    <scope>NUCLEOTIDE SEQUENCE</scope>
    <source>
        <strain evidence="2">Ch08T</strain>
    </source>
</reference>
<dbReference type="Pfam" id="PF07963">
    <property type="entry name" value="N_methyl"/>
    <property type="match status" value="1"/>
</dbReference>
<dbReference type="Gene3D" id="3.30.700.10">
    <property type="entry name" value="Glycoprotein, Type 4 Pilin"/>
    <property type="match status" value="1"/>
</dbReference>
<evidence type="ECO:0000259" key="1">
    <source>
        <dbReference type="Pfam" id="PF07596"/>
    </source>
</evidence>
<dbReference type="InterPro" id="IPR011453">
    <property type="entry name" value="DUF1559"/>
</dbReference>
<name>A0AAU7C8H5_9BACT</name>
<dbReference type="InterPro" id="IPR045584">
    <property type="entry name" value="Pilin-like"/>
</dbReference>
<dbReference type="EMBL" id="CP155447">
    <property type="protein sequence ID" value="XBH01329.1"/>
    <property type="molecule type" value="Genomic_DNA"/>
</dbReference>
<dbReference type="InterPro" id="IPR027558">
    <property type="entry name" value="Pre_pil_HX9DG_C"/>
</dbReference>
<dbReference type="NCBIfam" id="TIGR04294">
    <property type="entry name" value="pre_pil_HX9DG"/>
    <property type="match status" value="1"/>
</dbReference>
<accession>A0AAU7C8H5</accession>
<dbReference type="InterPro" id="IPR012902">
    <property type="entry name" value="N_methyl_site"/>
</dbReference>
<dbReference type="RefSeq" id="WP_406694027.1">
    <property type="nucleotide sequence ID" value="NZ_CP155447.1"/>
</dbReference>
<dbReference type="AlphaFoldDB" id="A0AAU7C8H5"/>
<dbReference type="Pfam" id="PF07596">
    <property type="entry name" value="SBP_bac_10"/>
    <property type="match status" value="1"/>
</dbReference>
<sequence length="334" mass="35927">MRARRGFTLIELLVVIAIIAVLIALLLPAVQAAREAARRSQCVNNMKQIGLALHNYESVNSALPPAKVRNGGCACSTKPSQSYVLNTTLFTMILSNLEQSALYNAYNFSHPSSNNTYQNCFTVAPGTTAYTNSTVVSTLVSVFACPSDLPPEVVTPDDATTGPYSRVRARRSNYLGCAGQYGDNNCPVSSGGTGFATNLQGVFNNDTSVTFSQISDGLSNTCMIGESPQEHSTVSFGPYWGAGCHTSTHGVVYNPSHAWAPTSLPNRSMLEVFGYARDPRQRPYAWRMGSKHSGGLNMLFGDGSVKFIKDSVNPYAWWSLQTIGGGEVVSSDAY</sequence>
<protein>
    <submittedName>
        <fullName evidence="2">DUF1559 domain-containing protein</fullName>
    </submittedName>
</protein>
<proteinExistence type="predicted"/>
<organism evidence="2">
    <name type="scientific">Singulisphaera sp. Ch08</name>
    <dbReference type="NCBI Taxonomy" id="3120278"/>
    <lineage>
        <taxon>Bacteria</taxon>
        <taxon>Pseudomonadati</taxon>
        <taxon>Planctomycetota</taxon>
        <taxon>Planctomycetia</taxon>
        <taxon>Isosphaerales</taxon>
        <taxon>Isosphaeraceae</taxon>
        <taxon>Singulisphaera</taxon>
    </lineage>
</organism>
<gene>
    <name evidence="2" type="ORF">V5E97_23580</name>
</gene>